<name>A0A3G2ULS0_SPHYA</name>
<gene>
    <name evidence="2" type="ORF">EBF16_03135</name>
</gene>
<reference evidence="2 3" key="1">
    <citation type="submission" date="2018-10" db="EMBL/GenBank/DDBJ databases">
        <title>Characterization and genome analysis of a novel bacterium Sphingobium yanoikuyae SJTF8 capable of degrading PAHs.</title>
        <authorList>
            <person name="Yin C."/>
            <person name="Xiong W."/>
            <person name="Liang R."/>
        </authorList>
    </citation>
    <scope>NUCLEOTIDE SEQUENCE [LARGE SCALE GENOMIC DNA]</scope>
    <source>
        <strain evidence="2 3">SJTF8</strain>
        <plasmid evidence="3">pf2</plasmid>
    </source>
</reference>
<keyword evidence="2" id="KW-0614">Plasmid</keyword>
<keyword evidence="1 2" id="KW-0808">Transferase</keyword>
<dbReference type="Gene3D" id="3.40.50.10540">
    <property type="entry name" value="Crotonobetainyl-coa:carnitine coa-transferase, domain 1"/>
    <property type="match status" value="1"/>
</dbReference>
<dbReference type="GO" id="GO:0008410">
    <property type="term" value="F:CoA-transferase activity"/>
    <property type="evidence" value="ECO:0007669"/>
    <property type="project" value="TreeGrafter"/>
</dbReference>
<dbReference type="RefSeq" id="WP_122129272.1">
    <property type="nucleotide sequence ID" value="NZ_CP033228.1"/>
</dbReference>
<dbReference type="AlphaFoldDB" id="A0A3G2ULS0"/>
<organism evidence="2 3">
    <name type="scientific">Sphingobium yanoikuyae</name>
    <name type="common">Sphingomonas yanoikuyae</name>
    <dbReference type="NCBI Taxonomy" id="13690"/>
    <lineage>
        <taxon>Bacteria</taxon>
        <taxon>Pseudomonadati</taxon>
        <taxon>Pseudomonadota</taxon>
        <taxon>Alphaproteobacteria</taxon>
        <taxon>Sphingomonadales</taxon>
        <taxon>Sphingomonadaceae</taxon>
        <taxon>Sphingobium</taxon>
    </lineage>
</organism>
<protein>
    <submittedName>
        <fullName evidence="2">CoA transferase</fullName>
    </submittedName>
</protein>
<accession>A0A3G2ULS0</accession>
<dbReference type="PANTHER" id="PTHR48207:SF3">
    <property type="entry name" value="SUCCINATE--HYDROXYMETHYLGLUTARATE COA-TRANSFERASE"/>
    <property type="match status" value="1"/>
</dbReference>
<dbReference type="SUPFAM" id="SSF89796">
    <property type="entry name" value="CoA-transferase family III (CaiB/BaiF)"/>
    <property type="match status" value="1"/>
</dbReference>
<evidence type="ECO:0000256" key="1">
    <source>
        <dbReference type="ARBA" id="ARBA00022679"/>
    </source>
</evidence>
<geneLocation type="plasmid" evidence="3">
    <name>pf2</name>
</geneLocation>
<proteinExistence type="predicted"/>
<dbReference type="Gene3D" id="3.30.1540.10">
    <property type="entry name" value="formyl-coa transferase, domain 3"/>
    <property type="match status" value="1"/>
</dbReference>
<evidence type="ECO:0000313" key="3">
    <source>
        <dbReference type="Proteomes" id="UP000280708"/>
    </source>
</evidence>
<dbReference type="InterPro" id="IPR050483">
    <property type="entry name" value="CoA-transferase_III_domain"/>
</dbReference>
<dbReference type="PANTHER" id="PTHR48207">
    <property type="entry name" value="SUCCINATE--HYDROXYMETHYLGLUTARATE COA-TRANSFERASE"/>
    <property type="match status" value="1"/>
</dbReference>
<dbReference type="Pfam" id="PF02515">
    <property type="entry name" value="CoA_transf_3"/>
    <property type="match status" value="1"/>
</dbReference>
<dbReference type="InterPro" id="IPR044855">
    <property type="entry name" value="CoA-Trfase_III_dom3_sf"/>
</dbReference>
<dbReference type="Proteomes" id="UP000280708">
    <property type="component" value="Plasmid pF2"/>
</dbReference>
<dbReference type="InterPro" id="IPR023606">
    <property type="entry name" value="CoA-Trfase_III_dom_1_sf"/>
</dbReference>
<sequence length="388" mass="40883">MAKPAWQASATGDPAKPLDGVRALELARILAGPWCGQLLADLGAEVIKIERPGAGDDTRHWGPPFVTAEDGTSLGAAYFHSTNRGKCSFAIDIASAEGQAIIRDLANGADIVIENYKVGGLAKYGLDHAALSELNPRLITCSITGFGQTGPYAHRAGYDFIAQAMGGMMSMTGEPDREPQKAGIAVADLFTGMYSTVAILAALNRRDRTGSGAHIDMALLDTQVAVMANQAMNWMTSGKVPRRFGNGHANLAPYQAFPTLDGPLVIAAGNDGQFASLCRILRCSLHEDPRFATNPARLANRAELVATVEALTAQWNRQALFNALEEAGVPAGPINELDEVFADPQVVARGLAVMAGGRKSVASPIVIDGVRMVADRAAPGNPEPVDDE</sequence>
<evidence type="ECO:0000313" key="2">
    <source>
        <dbReference type="EMBL" id="AYO75996.1"/>
    </source>
</evidence>
<dbReference type="InterPro" id="IPR003673">
    <property type="entry name" value="CoA-Trfase_fam_III"/>
</dbReference>
<dbReference type="EMBL" id="CP033228">
    <property type="protein sequence ID" value="AYO75996.1"/>
    <property type="molecule type" value="Genomic_DNA"/>
</dbReference>